<dbReference type="NCBIfam" id="TIGR00833">
    <property type="entry name" value="actII"/>
    <property type="match status" value="1"/>
</dbReference>
<evidence type="ECO:0000256" key="3">
    <source>
        <dbReference type="ARBA" id="ARBA00022475"/>
    </source>
</evidence>
<comment type="similarity">
    <text evidence="2">Belongs to the resistance-nodulation-cell division (RND) (TC 2.A.6) family. MmpL subfamily.</text>
</comment>
<evidence type="ECO:0000256" key="7">
    <source>
        <dbReference type="SAM" id="MobiDB-lite"/>
    </source>
</evidence>
<reference evidence="10 11" key="1">
    <citation type="journal article" date="2019" name="Emerg. Microbes Infect.">
        <title>Comprehensive subspecies identification of 175 nontuberculous mycobacteria species based on 7547 genomic profiles.</title>
        <authorList>
            <person name="Matsumoto Y."/>
            <person name="Kinjo T."/>
            <person name="Motooka D."/>
            <person name="Nabeya D."/>
            <person name="Jung N."/>
            <person name="Uechi K."/>
            <person name="Horii T."/>
            <person name="Iida T."/>
            <person name="Fujita J."/>
            <person name="Nakamura S."/>
        </authorList>
    </citation>
    <scope>NUCLEOTIDE SEQUENCE [LARGE SCALE GENOMIC DNA]</scope>
    <source>
        <strain evidence="10 11">JCM 30275</strain>
    </source>
</reference>
<dbReference type="InterPro" id="IPR004707">
    <property type="entry name" value="MmpL_fam"/>
</dbReference>
<evidence type="ECO:0000256" key="2">
    <source>
        <dbReference type="ARBA" id="ARBA00010157"/>
    </source>
</evidence>
<feature type="domain" description="SSD" evidence="9">
    <location>
        <begin position="219"/>
        <end position="349"/>
    </location>
</feature>
<gene>
    <name evidence="10" type="ORF">MANY_07560</name>
</gene>
<sequence>MSTSHAQPHRPLVPRLVRIFALPIIAFWVLLAVGFAVVAPSLPEVADAHSANLAPTNSPAYIGMLRIGKVFQQFDSDSSAMVVIEGQDKLGDSAHQYYNQIVAKLTADTAHIENVQDFWGDPLTAAGAQSADGKAAYVQVFLRGAQGTNLSHESVAAVRSIVDSVPAPPGVKAYVGGNTVIVADTSIAGKKSMGLMAGLSILVILVMLLIVYRSVITTIVALLILGIELFAAQGLVAFVGDKNIIGLTPYAESMVTMLAIAAGTDYIIFLIGRYHEERSKGLDREEAFYTSYAGVSHVILGSGLTIVGALLCLKMTTLPYFNSMSVPCAVSLLAIVAAALTLAPAVLAVLSRFGLLDPKREPSTRGWRKVGTVVVRWPVPIIVVTGVIAIIGFVSLLTYVPQYNDAKFTPADMPSNIAQAAAERHFSKARMNPELLMLEADHDLRNPADMLVIDRVAKAVFHLHGIERVQTITRPLGAPIEHSSIPFQIAMQNAGTLQTAKIQSDNTAQMLEQADEMSKTIASMEHMYDLMTQLNTTTHDMVGRTHEMADTTNDLRDKIADFDDFFRPMRNYFYWEPHCFDIPVCQSIRSVFDSLDGVDTLADQIGGLTGDLDQMDKLMPQLVATLPPTIQSMKTMRDFMLSTHSTMAGIQAHQQELAEGSTLMGQYFDEAKNDDSFYLPPDVFKNPDFQRGMKMFMSPDGKAVRIIITHQGDPASVQGIEHVAGIKDTVADALKGTPLENARVSLAGTAAMYADMQRGANNDLAVACLSAMILIFAIMLLITRSVVAALVIVGTVAASLGTACGLSVLLWQDILGLGVQWIVIPLAVVILLAVGSDYNLLVVSRLREEIHAGLNTGIIRGMGATGRVVTSAGLVFAFTMMSMVVSDLRVVGQIGMTIGIGLLVDTLIVRSFMTPSIAAALGRWFWWPLNTYKITHPQPAPPKSTDDPETEPVAVAPAE</sequence>
<evidence type="ECO:0000256" key="8">
    <source>
        <dbReference type="SAM" id="Phobius"/>
    </source>
</evidence>
<dbReference type="GO" id="GO:0005886">
    <property type="term" value="C:plasma membrane"/>
    <property type="evidence" value="ECO:0007669"/>
    <property type="project" value="UniProtKB-SubCell"/>
</dbReference>
<dbReference type="InterPro" id="IPR004869">
    <property type="entry name" value="MMPL_dom"/>
</dbReference>
<accession>A0A6N4W346</accession>
<dbReference type="Pfam" id="PF03176">
    <property type="entry name" value="MMPL"/>
    <property type="match status" value="2"/>
</dbReference>
<dbReference type="PANTHER" id="PTHR33406">
    <property type="entry name" value="MEMBRANE PROTEIN MJ1562-RELATED"/>
    <property type="match status" value="1"/>
</dbReference>
<feature type="transmembrane region" description="Helical" evidence="8">
    <location>
        <begin position="250"/>
        <end position="271"/>
    </location>
</feature>
<keyword evidence="11" id="KW-1185">Reference proteome</keyword>
<feature type="transmembrane region" description="Helical" evidence="8">
    <location>
        <begin position="20"/>
        <end position="42"/>
    </location>
</feature>
<keyword evidence="6 8" id="KW-0472">Membrane</keyword>
<feature type="transmembrane region" description="Helical" evidence="8">
    <location>
        <begin position="377"/>
        <end position="400"/>
    </location>
</feature>
<comment type="subcellular location">
    <subcellularLocation>
        <location evidence="1">Cell membrane</location>
        <topology evidence="1">Multi-pass membrane protein</topology>
    </subcellularLocation>
</comment>
<feature type="region of interest" description="Disordered" evidence="7">
    <location>
        <begin position="938"/>
        <end position="959"/>
    </location>
</feature>
<dbReference type="RefSeq" id="WP_163803019.1">
    <property type="nucleotide sequence ID" value="NZ_AP022620.1"/>
</dbReference>
<organism evidence="10 11">
    <name type="scientific">Mycolicibacterium anyangense</name>
    <dbReference type="NCBI Taxonomy" id="1431246"/>
    <lineage>
        <taxon>Bacteria</taxon>
        <taxon>Bacillati</taxon>
        <taxon>Actinomycetota</taxon>
        <taxon>Actinomycetes</taxon>
        <taxon>Mycobacteriales</taxon>
        <taxon>Mycobacteriaceae</taxon>
        <taxon>Mycolicibacterium</taxon>
    </lineage>
</organism>
<dbReference type="PROSITE" id="PS50156">
    <property type="entry name" value="SSD"/>
    <property type="match status" value="1"/>
</dbReference>
<protein>
    <submittedName>
        <fullName evidence="10">Putative membrane protein, MmpL family</fullName>
    </submittedName>
</protein>
<dbReference type="AlphaFoldDB" id="A0A6N4W346"/>
<feature type="transmembrane region" description="Helical" evidence="8">
    <location>
        <begin position="219"/>
        <end position="238"/>
    </location>
</feature>
<feature type="transmembrane region" description="Helical" evidence="8">
    <location>
        <begin position="890"/>
        <end position="909"/>
    </location>
</feature>
<dbReference type="InterPro" id="IPR000731">
    <property type="entry name" value="SSD"/>
</dbReference>
<evidence type="ECO:0000259" key="9">
    <source>
        <dbReference type="PROSITE" id="PS50156"/>
    </source>
</evidence>
<dbReference type="SUPFAM" id="SSF82866">
    <property type="entry name" value="Multidrug efflux transporter AcrB transmembrane domain"/>
    <property type="match status" value="2"/>
</dbReference>
<evidence type="ECO:0000256" key="4">
    <source>
        <dbReference type="ARBA" id="ARBA00022692"/>
    </source>
</evidence>
<feature type="transmembrane region" description="Helical" evidence="8">
    <location>
        <begin position="789"/>
        <end position="810"/>
    </location>
</feature>
<dbReference type="PANTHER" id="PTHR33406:SF6">
    <property type="entry name" value="MEMBRANE PROTEIN YDGH-RELATED"/>
    <property type="match status" value="1"/>
</dbReference>
<dbReference type="InterPro" id="IPR050545">
    <property type="entry name" value="Mycobact_MmpL"/>
</dbReference>
<evidence type="ECO:0000313" key="10">
    <source>
        <dbReference type="EMBL" id="BBZ75419.1"/>
    </source>
</evidence>
<evidence type="ECO:0000313" key="11">
    <source>
        <dbReference type="Proteomes" id="UP000467249"/>
    </source>
</evidence>
<feature type="transmembrane region" description="Helical" evidence="8">
    <location>
        <begin position="822"/>
        <end position="843"/>
    </location>
</feature>
<feature type="transmembrane region" description="Helical" evidence="8">
    <location>
        <begin position="331"/>
        <end position="356"/>
    </location>
</feature>
<dbReference type="EMBL" id="AP022620">
    <property type="protein sequence ID" value="BBZ75419.1"/>
    <property type="molecule type" value="Genomic_DNA"/>
</dbReference>
<dbReference type="Proteomes" id="UP000467249">
    <property type="component" value="Chromosome"/>
</dbReference>
<keyword evidence="4 8" id="KW-0812">Transmembrane</keyword>
<proteinExistence type="inferred from homology"/>
<keyword evidence="5 8" id="KW-1133">Transmembrane helix</keyword>
<evidence type="ECO:0000256" key="5">
    <source>
        <dbReference type="ARBA" id="ARBA00022989"/>
    </source>
</evidence>
<dbReference type="Gene3D" id="1.20.1640.10">
    <property type="entry name" value="Multidrug efflux transporter AcrB transmembrane domain"/>
    <property type="match status" value="2"/>
</dbReference>
<evidence type="ECO:0000256" key="1">
    <source>
        <dbReference type="ARBA" id="ARBA00004651"/>
    </source>
</evidence>
<feature type="transmembrane region" description="Helical" evidence="8">
    <location>
        <begin position="864"/>
        <end position="884"/>
    </location>
</feature>
<feature type="transmembrane region" description="Helical" evidence="8">
    <location>
        <begin position="764"/>
        <end position="782"/>
    </location>
</feature>
<dbReference type="KEGG" id="many:MANY_07560"/>
<name>A0A6N4W346_9MYCO</name>
<feature type="transmembrane region" description="Helical" evidence="8">
    <location>
        <begin position="193"/>
        <end position="212"/>
    </location>
</feature>
<feature type="transmembrane region" description="Helical" evidence="8">
    <location>
        <begin position="292"/>
        <end position="311"/>
    </location>
</feature>
<evidence type="ECO:0000256" key="6">
    <source>
        <dbReference type="ARBA" id="ARBA00023136"/>
    </source>
</evidence>
<keyword evidence="3" id="KW-1003">Cell membrane</keyword>